<sequence>MQTENINKTLEEYYEALHRLINNNPVNVPKDTKINKDTVALEAGRKRGSIKKSREVFLELIEAIKKASEDKSKNTSQHIEQITKIKDKMNNFKHLYEEALNRELMYIERINELEKALKNISSNKIISANNVEVK</sequence>
<proteinExistence type="predicted"/>
<evidence type="ECO:0000313" key="1">
    <source>
        <dbReference type="EMBL" id="MDX4069871.1"/>
    </source>
</evidence>
<comment type="caution">
    <text evidence="1">The sequence shown here is derived from an EMBL/GenBank/DDBJ whole genome shotgun (WGS) entry which is preliminary data.</text>
</comment>
<dbReference type="Proteomes" id="UP001283691">
    <property type="component" value="Unassembled WGS sequence"/>
</dbReference>
<reference evidence="1" key="1">
    <citation type="journal article" date="2023" name="Front. Microbiol.">
        <title>Genomic diversity and taxonomic marker for Arcobacter species.</title>
        <authorList>
            <person name="Zhou G."/>
            <person name="Gu Y."/>
            <person name="Wang H."/>
            <person name="Chen X."/>
            <person name="Zhang X."/>
            <person name="Shao Z."/>
            <person name="Yan X."/>
            <person name="Zhang J."/>
            <person name="Zhang M."/>
        </authorList>
    </citation>
    <scope>NUCLEOTIDE SEQUENCE</scope>
    <source>
        <strain evidence="1">BJSY19SF1-2</strain>
    </source>
</reference>
<reference evidence="1" key="2">
    <citation type="submission" date="2023-07" db="EMBL/GenBank/DDBJ databases">
        <authorList>
            <person name="Zhang M."/>
            <person name="Zhou G."/>
        </authorList>
    </citation>
    <scope>NUCLEOTIDE SEQUENCE</scope>
    <source>
        <strain evidence="1">BJSY19SF1-2</strain>
    </source>
</reference>
<dbReference type="RefSeq" id="WP_319048401.1">
    <property type="nucleotide sequence ID" value="NZ_JAUQUR010000007.1"/>
</dbReference>
<organism evidence="1 2">
    <name type="scientific">Aliarcobacter skirrowii</name>
    <dbReference type="NCBI Taxonomy" id="28200"/>
    <lineage>
        <taxon>Bacteria</taxon>
        <taxon>Pseudomonadati</taxon>
        <taxon>Campylobacterota</taxon>
        <taxon>Epsilonproteobacteria</taxon>
        <taxon>Campylobacterales</taxon>
        <taxon>Arcobacteraceae</taxon>
        <taxon>Aliarcobacter</taxon>
    </lineage>
</organism>
<dbReference type="AlphaFoldDB" id="A0AAW9DCE2"/>
<name>A0AAW9DCE2_9BACT</name>
<dbReference type="EMBL" id="JAUQUR010000007">
    <property type="protein sequence ID" value="MDX4069871.1"/>
    <property type="molecule type" value="Genomic_DNA"/>
</dbReference>
<gene>
    <name evidence="1" type="ORF">Q6A80_09075</name>
</gene>
<protein>
    <submittedName>
        <fullName evidence="1">Uncharacterized protein</fullName>
    </submittedName>
</protein>
<evidence type="ECO:0000313" key="2">
    <source>
        <dbReference type="Proteomes" id="UP001283691"/>
    </source>
</evidence>
<accession>A0AAW9DCE2</accession>